<dbReference type="RefSeq" id="WP_115498994.1">
    <property type="nucleotide sequence ID" value="NZ_JACRTI010000012.1"/>
</dbReference>
<dbReference type="GO" id="GO:0003677">
    <property type="term" value="F:DNA binding"/>
    <property type="evidence" value="ECO:0007669"/>
    <property type="project" value="InterPro"/>
</dbReference>
<dbReference type="SUPFAM" id="SSF56731">
    <property type="entry name" value="DNA primase core"/>
    <property type="match status" value="1"/>
</dbReference>
<keyword evidence="8" id="KW-1185">Reference proteome</keyword>
<dbReference type="Pfam" id="PF01807">
    <property type="entry name" value="Zn_ribbon_DnaG"/>
    <property type="match status" value="1"/>
</dbReference>
<dbReference type="InterPro" id="IPR002694">
    <property type="entry name" value="Znf_CHC2"/>
</dbReference>
<evidence type="ECO:0000256" key="3">
    <source>
        <dbReference type="ARBA" id="ARBA00022833"/>
    </source>
</evidence>
<dbReference type="EMBL" id="JACRTI010000012">
    <property type="protein sequence ID" value="MBC8601504.1"/>
    <property type="molecule type" value="Genomic_DNA"/>
</dbReference>
<reference evidence="5 8" key="2">
    <citation type="submission" date="2020-08" db="EMBL/GenBank/DDBJ databases">
        <title>Genome public.</title>
        <authorList>
            <person name="Liu C."/>
            <person name="Sun Q."/>
        </authorList>
    </citation>
    <scope>NUCLEOTIDE SEQUENCE [LARGE SCALE GENOMIC DNA]</scope>
    <source>
        <strain evidence="5 8">426_9</strain>
    </source>
</reference>
<keyword evidence="3" id="KW-0862">Zinc</keyword>
<evidence type="ECO:0000256" key="1">
    <source>
        <dbReference type="ARBA" id="ARBA00022723"/>
    </source>
</evidence>
<dbReference type="PANTHER" id="PTHR30313:SF2">
    <property type="entry name" value="DNA PRIMASE"/>
    <property type="match status" value="1"/>
</dbReference>
<keyword evidence="1" id="KW-0479">Metal-binding</keyword>
<dbReference type="EMBL" id="QREV01000012">
    <property type="protein sequence ID" value="RDU49824.1"/>
    <property type="molecule type" value="Genomic_DNA"/>
</dbReference>
<protein>
    <recommendedName>
        <fullName evidence="4">Zinc finger CHC2-type domain-containing protein</fullName>
    </recommendedName>
</protein>
<reference evidence="6 7" key="1">
    <citation type="submission" date="2018-07" db="EMBL/GenBank/DDBJ databases">
        <title>Parabacteroides acidifaciens nov. sp., isolated from human feces.</title>
        <authorList>
            <person name="Wang Y.J."/>
        </authorList>
    </citation>
    <scope>NUCLEOTIDE SEQUENCE [LARGE SCALE GENOMIC DNA]</scope>
    <source>
        <strain evidence="6 7">426-9</strain>
    </source>
</reference>
<dbReference type="AlphaFoldDB" id="A0A3D8HFQ7"/>
<gene>
    <name evidence="6" type="ORF">DWU89_07340</name>
    <name evidence="5" type="ORF">H8784_07180</name>
</gene>
<dbReference type="GO" id="GO:0008270">
    <property type="term" value="F:zinc ion binding"/>
    <property type="evidence" value="ECO:0007669"/>
    <property type="project" value="UniProtKB-KW"/>
</dbReference>
<dbReference type="Proteomes" id="UP000629596">
    <property type="component" value="Unassembled WGS sequence"/>
</dbReference>
<dbReference type="SMART" id="SM00400">
    <property type="entry name" value="ZnF_CHCC"/>
    <property type="match status" value="1"/>
</dbReference>
<dbReference type="Gene3D" id="3.90.580.10">
    <property type="entry name" value="Zinc finger, CHC2-type domain"/>
    <property type="match status" value="1"/>
</dbReference>
<comment type="caution">
    <text evidence="6">The sequence shown here is derived from an EMBL/GenBank/DDBJ whole genome shotgun (WGS) entry which is preliminary data.</text>
</comment>
<dbReference type="InterPro" id="IPR036977">
    <property type="entry name" value="DNA_primase_Znf_CHC2"/>
</dbReference>
<sequence length="393" mass="45311">MIKNLKQTIAQEARLEDVVQKYAELHRGSKSGKTLMCSCPFHKDDEKSFKIKVTDQTYECDVCKEAGDVVRLTQLLVGCNEGEALRLLVDWFHIPIDENGLEYLARKSKRKKEKEKSMFTAKHREKEFNMLLNSFTSNSCSSPLLAYAHQYLELGVAADILPDTYEQISGCKLFPVRDDSGSLQGFLKYVPEEKEEEEGFCIPADLRETNLLGLYQAIEAIKRCGFAYLVWNSKDLMIMHAAGFTNTVACCGPELTYRHIESLLKQTNQVVFMYPDEISKQVRATKAAARLSHLSVTPYRFPLPRKGLSSLYYKMEPARFEYFIRQSTRLNYLDAVNVRLIARLEEITKQLASVQVLEEKLQLRSELIQVRNKVDKLTGLLDRNWDYLYRYFG</sequence>
<dbReference type="PANTHER" id="PTHR30313">
    <property type="entry name" value="DNA PRIMASE"/>
    <property type="match status" value="1"/>
</dbReference>
<organism evidence="6 7">
    <name type="scientific">Parabacteroides acidifaciens</name>
    <dbReference type="NCBI Taxonomy" id="2290935"/>
    <lineage>
        <taxon>Bacteria</taxon>
        <taxon>Pseudomonadati</taxon>
        <taxon>Bacteroidota</taxon>
        <taxon>Bacteroidia</taxon>
        <taxon>Bacteroidales</taxon>
        <taxon>Tannerellaceae</taxon>
        <taxon>Parabacteroides</taxon>
    </lineage>
</organism>
<feature type="domain" description="Zinc finger CHC2-type" evidence="4">
    <location>
        <begin position="35"/>
        <end position="89"/>
    </location>
</feature>
<evidence type="ECO:0000313" key="6">
    <source>
        <dbReference type="EMBL" id="RDU49824.1"/>
    </source>
</evidence>
<dbReference type="Gene3D" id="3.40.1360.10">
    <property type="match status" value="1"/>
</dbReference>
<dbReference type="SUPFAM" id="SSF57783">
    <property type="entry name" value="Zinc beta-ribbon"/>
    <property type="match status" value="1"/>
</dbReference>
<dbReference type="InterPro" id="IPR050219">
    <property type="entry name" value="DnaG_primase"/>
</dbReference>
<evidence type="ECO:0000259" key="4">
    <source>
        <dbReference type="SMART" id="SM00400"/>
    </source>
</evidence>
<proteinExistence type="predicted"/>
<dbReference type="Proteomes" id="UP000256321">
    <property type="component" value="Unassembled WGS sequence"/>
</dbReference>
<name>A0A3D8HFQ7_9BACT</name>
<keyword evidence="2" id="KW-0863">Zinc-finger</keyword>
<dbReference type="GO" id="GO:0006269">
    <property type="term" value="P:DNA replication, synthesis of primer"/>
    <property type="evidence" value="ECO:0007669"/>
    <property type="project" value="TreeGrafter"/>
</dbReference>
<accession>A0A3D8HFQ7</accession>
<evidence type="ECO:0000256" key="2">
    <source>
        <dbReference type="ARBA" id="ARBA00022771"/>
    </source>
</evidence>
<dbReference type="GO" id="GO:0003899">
    <property type="term" value="F:DNA-directed RNA polymerase activity"/>
    <property type="evidence" value="ECO:0007669"/>
    <property type="project" value="InterPro"/>
</dbReference>
<evidence type="ECO:0000313" key="8">
    <source>
        <dbReference type="Proteomes" id="UP000629596"/>
    </source>
</evidence>
<evidence type="ECO:0000313" key="7">
    <source>
        <dbReference type="Proteomes" id="UP000256321"/>
    </source>
</evidence>
<evidence type="ECO:0000313" key="5">
    <source>
        <dbReference type="EMBL" id="MBC8601504.1"/>
    </source>
</evidence>
<dbReference type="GO" id="GO:0005737">
    <property type="term" value="C:cytoplasm"/>
    <property type="evidence" value="ECO:0007669"/>
    <property type="project" value="TreeGrafter"/>
</dbReference>